<name>A0A803J555_XENTR</name>
<dbReference type="FunCoup" id="A0A803J555">
    <property type="interactions" value="161"/>
</dbReference>
<dbReference type="Pfam" id="PF05699">
    <property type="entry name" value="Dimer_Tnp_hAT"/>
    <property type="match status" value="1"/>
</dbReference>
<protein>
    <recommendedName>
        <fullName evidence="1">HAT C-terminal dimerisation domain-containing protein</fullName>
    </recommendedName>
</protein>
<feature type="domain" description="HAT C-terminal dimerisation" evidence="1">
    <location>
        <begin position="580"/>
        <end position="640"/>
    </location>
</feature>
<dbReference type="PANTHER" id="PTHR46880">
    <property type="entry name" value="RAS-ASSOCIATING DOMAIN-CONTAINING PROTEIN"/>
    <property type="match status" value="1"/>
</dbReference>
<sequence length="665" mass="76874">MSKPQAMKGVKRKRAAIALKSEWLEEVVETETPESRNTMRVQLRKIFTYDEDDGVVCCYCRDAKATGDFSTGKVWNDVWKLDFLKRHLSSKSHTDSIRKLRNKNPTLRGGLVHMLLESPTKKENRQISNERKRSSPDEIKVLIDSVLLAIKMNISLLSVQDINEHMAKYVSIPQSWRSKNYAFEFLGIINGIVQEDLMADIKLATYHTLTVDKSTDISVNKYLILYFKYRPVNSKEYRTSFGGMLQLEACDATSIVTAVREFYGKHKLDLNKMVMFTSDGASVMLGKINGVAAQLRKDVPHLVQQHCVAHREDLGLSDSWKEVKLMKEVETLMRTVYTVFCRSSTKRCKFQEIADASECESIAFRPLNEVRWLSRHFALQAIIQNYDPLLKYFEESKDNDPISKYCYKKLKSEQFHITLEILNDVLSEMASLTLAFQKRGLTPLEAYHLAQGKLNKLRMQYLGEKVKWSDKVNSLLDKVSGKEVSVDTNSILTFINILCLHLGERFPENEIEEWSAFDCTAIAQCDFDFGIEHIRSLCLKYKQFLQEESVIIQQYNDFKFLVAEKIKSNLINSFPDMTKFSFQNDQFTELAKLMDIGATFLASSADCERGFSLMNNLKTKQRNRLQLEHLEMLMRIKSNLQNGGTIDLDRIYSDWINMKDRREKL</sequence>
<proteinExistence type="predicted"/>
<dbReference type="AlphaFoldDB" id="A0A803J555"/>
<evidence type="ECO:0000313" key="2">
    <source>
        <dbReference type="Ensembl" id="ENSXETP00000102980"/>
    </source>
</evidence>
<dbReference type="InParanoid" id="A0A803J555"/>
<dbReference type="GO" id="GO:0046983">
    <property type="term" value="F:protein dimerization activity"/>
    <property type="evidence" value="ECO:0007669"/>
    <property type="project" value="InterPro"/>
</dbReference>
<organism evidence="2">
    <name type="scientific">Xenopus tropicalis</name>
    <name type="common">Western clawed frog</name>
    <name type="synonym">Silurana tropicalis</name>
    <dbReference type="NCBI Taxonomy" id="8364"/>
    <lineage>
        <taxon>Eukaryota</taxon>
        <taxon>Metazoa</taxon>
        <taxon>Chordata</taxon>
        <taxon>Craniata</taxon>
        <taxon>Vertebrata</taxon>
        <taxon>Euteleostomi</taxon>
        <taxon>Amphibia</taxon>
        <taxon>Batrachia</taxon>
        <taxon>Anura</taxon>
        <taxon>Pipoidea</taxon>
        <taxon>Pipidae</taxon>
        <taxon>Xenopodinae</taxon>
        <taxon>Xenopus</taxon>
        <taxon>Silurana</taxon>
    </lineage>
</organism>
<accession>A0A803J555</accession>
<dbReference type="PANTHER" id="PTHR46880:SF8">
    <property type="entry name" value="E3 SUMO-PROTEIN LIGASE KIAA1586"/>
    <property type="match status" value="1"/>
</dbReference>
<reference evidence="2" key="1">
    <citation type="journal article" date="2010" name="Science">
        <title>The genome of the Western clawed frog Xenopus tropicalis.</title>
        <authorList>
            <person name="Hellsten U."/>
            <person name="Harland R.M."/>
            <person name="Gilchrist M.J."/>
            <person name="Hendrix D."/>
            <person name="Jurka J."/>
            <person name="Kapitonov V."/>
            <person name="Ovcharenko I."/>
            <person name="Putnam N.H."/>
            <person name="Shu S."/>
            <person name="Taher L."/>
            <person name="Blitz I.L."/>
            <person name="Blumberg B."/>
            <person name="Dichmann D.S."/>
            <person name="Dubchak I."/>
            <person name="Amaya E."/>
            <person name="Detter J.C."/>
            <person name="Fletcher R."/>
            <person name="Gerhard D.S."/>
            <person name="Goodstein D."/>
            <person name="Graves T."/>
            <person name="Grigoriev I.V."/>
            <person name="Grimwood J."/>
            <person name="Kawashima T."/>
            <person name="Lindquist E."/>
            <person name="Lucas S.M."/>
            <person name="Mead P.E."/>
            <person name="Mitros T."/>
            <person name="Ogino H."/>
            <person name="Ohta Y."/>
            <person name="Poliakov A.V."/>
            <person name="Pollet N."/>
            <person name="Robert J."/>
            <person name="Salamov A."/>
            <person name="Sater A.K."/>
            <person name="Schmutz J."/>
            <person name="Terry A."/>
            <person name="Vize P.D."/>
            <person name="Warren W.C."/>
            <person name="Wells D."/>
            <person name="Wills A."/>
            <person name="Wilson R.K."/>
            <person name="Zimmerman L.B."/>
            <person name="Zorn A.M."/>
            <person name="Grainger R."/>
            <person name="Grammer T."/>
            <person name="Khokha M.K."/>
            <person name="Richardson P.M."/>
            <person name="Rokhsar D.S."/>
        </authorList>
    </citation>
    <scope>NUCLEOTIDE SEQUENCE [LARGE SCALE GENOMIC DNA]</scope>
    <source>
        <strain evidence="2">Nigerian</strain>
    </source>
</reference>
<reference evidence="2" key="2">
    <citation type="submission" date="2021-03" db="UniProtKB">
        <authorList>
            <consortium name="Ensembl"/>
        </authorList>
    </citation>
    <scope>IDENTIFICATION</scope>
</reference>
<dbReference type="Ensembl" id="ENSXETT00000109554">
    <property type="protein sequence ID" value="ENSXETP00000102980"/>
    <property type="gene ID" value="ENSXETG00000044963"/>
</dbReference>
<dbReference type="InterPro" id="IPR012337">
    <property type="entry name" value="RNaseH-like_sf"/>
</dbReference>
<dbReference type="GeneTree" id="ENSGT00390000012171"/>
<dbReference type="SUPFAM" id="SSF53098">
    <property type="entry name" value="Ribonuclease H-like"/>
    <property type="match status" value="1"/>
</dbReference>
<dbReference type="InterPro" id="IPR008906">
    <property type="entry name" value="HATC_C_dom"/>
</dbReference>
<evidence type="ECO:0000259" key="1">
    <source>
        <dbReference type="Pfam" id="PF05699"/>
    </source>
</evidence>